<evidence type="ECO:0000313" key="4">
    <source>
        <dbReference type="Proteomes" id="UP000236751"/>
    </source>
</evidence>
<dbReference type="EMBL" id="FNVK01000006">
    <property type="protein sequence ID" value="SEF70991.1"/>
    <property type="molecule type" value="Genomic_DNA"/>
</dbReference>
<dbReference type="InterPro" id="IPR031451">
    <property type="entry name" value="MqsR_toxin"/>
</dbReference>
<dbReference type="KEGG" id="nmu:Nmul_A2209"/>
<dbReference type="Pfam" id="PF15723">
    <property type="entry name" value="MqsR_toxin"/>
    <property type="match status" value="1"/>
</dbReference>
<evidence type="ECO:0000313" key="3">
    <source>
        <dbReference type="Proteomes" id="UP000002718"/>
    </source>
</evidence>
<reference evidence="1" key="2">
    <citation type="submission" date="2005-08" db="EMBL/GenBank/DDBJ databases">
        <title>Complete sequence of Chromosome 1 of Nitrosospira multiformis ATCC 25196.</title>
        <authorList>
            <consortium name="US DOE Joint Genome Institute"/>
            <person name="Copeland A."/>
            <person name="Lucas S."/>
            <person name="Lapidus A."/>
            <person name="Barry K."/>
            <person name="Detter J.C."/>
            <person name="Glavina T."/>
            <person name="Hammon N."/>
            <person name="Israni S."/>
            <person name="Pitluck S."/>
            <person name="Chain P."/>
            <person name="Malfatti S."/>
            <person name="Shin M."/>
            <person name="Vergez L."/>
            <person name="Schmutz J."/>
            <person name="Larimer F."/>
            <person name="Land M."/>
            <person name="Hauser L."/>
            <person name="Kyrpides N."/>
            <person name="Lykidis A."/>
            <person name="Richardson P."/>
        </authorList>
    </citation>
    <scope>NUCLEOTIDE SEQUENCE</scope>
    <source>
        <strain evidence="1">ATCC 25196</strain>
    </source>
</reference>
<dbReference type="OrthoDB" id="8611934at2"/>
<evidence type="ECO:0000313" key="1">
    <source>
        <dbReference type="EMBL" id="ABB75501.1"/>
    </source>
</evidence>
<protein>
    <submittedName>
        <fullName evidence="2">Motility quorum-sensing regulator / GCU-specific mRNA interferase toxin</fullName>
    </submittedName>
</protein>
<dbReference type="GO" id="GO:0044010">
    <property type="term" value="P:single-species biofilm formation"/>
    <property type="evidence" value="ECO:0007669"/>
    <property type="project" value="InterPro"/>
</dbReference>
<reference evidence="2 4" key="4">
    <citation type="submission" date="2016-10" db="EMBL/GenBank/DDBJ databases">
        <authorList>
            <person name="de Groot N.N."/>
        </authorList>
    </citation>
    <scope>NUCLEOTIDE SEQUENCE [LARGE SCALE GENOMIC DNA]</scope>
    <source>
        <strain evidence="2 4">Nl13</strain>
    </source>
</reference>
<reference evidence="3" key="1">
    <citation type="submission" date="2005-08" db="EMBL/GenBank/DDBJ databases">
        <title>Complete sequence of chromosome 1 of Nitrosospira multiformis ATCC 25196.</title>
        <authorList>
            <person name="Copeland A."/>
            <person name="Lucas S."/>
            <person name="Lapidus A."/>
            <person name="Barry K."/>
            <person name="Detter J.C."/>
            <person name="Glavina T."/>
            <person name="Hammon N."/>
            <person name="Israni S."/>
            <person name="Pitluck S."/>
            <person name="Chain P."/>
            <person name="Malfatti S."/>
            <person name="Shin M."/>
            <person name="Vergez L."/>
            <person name="Schmutz J."/>
            <person name="Larimer F."/>
            <person name="Land M."/>
            <person name="Hauser L."/>
            <person name="Kyrpides N."/>
            <person name="Lykidis A."/>
            <person name="Richardson P."/>
        </authorList>
    </citation>
    <scope>NUCLEOTIDE SEQUENCE [LARGE SCALE GENOMIC DNA]</scope>
    <source>
        <strain evidence="3">ATCC 25196 / NCIMB 11849 / C 71</strain>
    </source>
</reference>
<organism evidence="1 3">
    <name type="scientific">Nitrosospira multiformis (strain ATCC 25196 / NCIMB 11849 / C 71)</name>
    <dbReference type="NCBI Taxonomy" id="323848"/>
    <lineage>
        <taxon>Bacteria</taxon>
        <taxon>Pseudomonadati</taxon>
        <taxon>Pseudomonadota</taxon>
        <taxon>Betaproteobacteria</taxon>
        <taxon>Nitrosomonadales</taxon>
        <taxon>Nitrosomonadaceae</taxon>
        <taxon>Nitrosospira</taxon>
    </lineage>
</organism>
<accession>Q2Y6X0</accession>
<dbReference type="EMBL" id="CP000103">
    <property type="protein sequence ID" value="ABB75501.1"/>
    <property type="molecule type" value="Genomic_DNA"/>
</dbReference>
<dbReference type="RefSeq" id="WP_011381507.1">
    <property type="nucleotide sequence ID" value="NC_007614.1"/>
</dbReference>
<keyword evidence="3" id="KW-1185">Reference proteome</keyword>
<evidence type="ECO:0000313" key="2">
    <source>
        <dbReference type="EMBL" id="SEF70991.1"/>
    </source>
</evidence>
<dbReference type="InterPro" id="IPR038493">
    <property type="entry name" value="MqsR_sf"/>
</dbReference>
<reference evidence="1 3" key="3">
    <citation type="journal article" date="2008" name="Appl. Environ. Microbiol.">
        <title>Complete genome sequence of Nitrosospira multiformis, an ammonia-oxidizing bacterium from the soil environment.</title>
        <authorList>
            <person name="Norton J.M."/>
            <person name="Klotz M.G."/>
            <person name="Stein L.Y."/>
            <person name="Arp D.J."/>
            <person name="Bottomley P.J."/>
            <person name="Chain P.S."/>
            <person name="Hauser L.J."/>
            <person name="Land M.L."/>
            <person name="Larimer F.W."/>
            <person name="Shin M.W."/>
            <person name="Starkenburg S.R."/>
        </authorList>
    </citation>
    <scope>NUCLEOTIDE SEQUENCE [LARGE SCALE GENOMIC DNA]</scope>
    <source>
        <strain evidence="1">ATCC 25196</strain>
        <strain evidence="3">ATCC 25196 / NCIMB 11849 / C 71</strain>
    </source>
</reference>
<dbReference type="eggNOG" id="ENOG5032TA0">
    <property type="taxonomic scope" value="Bacteria"/>
</dbReference>
<dbReference type="AlphaFoldDB" id="Q2Y6X0"/>
<dbReference type="GO" id="GO:0009372">
    <property type="term" value="P:quorum sensing"/>
    <property type="evidence" value="ECO:0007669"/>
    <property type="project" value="InterPro"/>
</dbReference>
<dbReference type="Proteomes" id="UP000236751">
    <property type="component" value="Unassembled WGS sequence"/>
</dbReference>
<dbReference type="HOGENOM" id="CLU_161157_1_0_4"/>
<proteinExistence type="predicted"/>
<gene>
    <name evidence="1" type="ordered locus">Nmul_A2209</name>
    <name evidence="2" type="ORF">SAMN05216403_106121</name>
</gene>
<name>Q2Y6X0_NITMU</name>
<dbReference type="CDD" id="cd12869">
    <property type="entry name" value="MqsR"/>
    <property type="match status" value="1"/>
</dbReference>
<dbReference type="Proteomes" id="UP000002718">
    <property type="component" value="Chromosome"/>
</dbReference>
<dbReference type="STRING" id="323848.Nmul_A2209"/>
<sequence>MDKSKPHYELDKVKSLIRAGQYRITRVASEGGDKLGFKNTQEIAEFVLTLKRTDFYKSMTSNMNHKEWQDVYHGDGPTKKVVYLKFIVTNDVLILSFKEK</sequence>
<dbReference type="GO" id="GO:0017148">
    <property type="term" value="P:negative regulation of translation"/>
    <property type="evidence" value="ECO:0007669"/>
    <property type="project" value="InterPro"/>
</dbReference>
<dbReference type="Gene3D" id="3.30.2310.40">
    <property type="match status" value="1"/>
</dbReference>